<sequence>MKKIVYWSAAELTSKTELAIKRAEKEKGRTILIDFKEFIPDIYRYYGLEYKPKTELIAMYEGGQSDISQFLNKKNSMYVFTGFDKYEYMKFTPEHMAYIISVLDFDTAVFDVNAGIYFTDTYVALKYADEINVVMEPNNLSYYINAEMIKFVCDNWKIDKAKMTGLIAGKHADVDSAKEITGIKVKKV</sequence>
<evidence type="ECO:0000313" key="1">
    <source>
        <dbReference type="EMBL" id="MBP2070824.1"/>
    </source>
</evidence>
<gene>
    <name evidence="1" type="ORF">J2Z80_000322</name>
</gene>
<dbReference type="SUPFAM" id="SSF52540">
    <property type="entry name" value="P-loop containing nucleoside triphosphate hydrolases"/>
    <property type="match status" value="1"/>
</dbReference>
<dbReference type="Gene3D" id="3.40.50.300">
    <property type="entry name" value="P-loop containing nucleotide triphosphate hydrolases"/>
    <property type="match status" value="1"/>
</dbReference>
<keyword evidence="2" id="KW-1185">Reference proteome</keyword>
<proteinExistence type="predicted"/>
<dbReference type="Proteomes" id="UP001166402">
    <property type="component" value="Unassembled WGS sequence"/>
</dbReference>
<organism evidence="1 2">
    <name type="scientific">Thermoanaerobacterium butyriciformans</name>
    <dbReference type="NCBI Taxonomy" id="1702242"/>
    <lineage>
        <taxon>Bacteria</taxon>
        <taxon>Bacillati</taxon>
        <taxon>Bacillota</taxon>
        <taxon>Clostridia</taxon>
        <taxon>Thermoanaerobacterales</taxon>
        <taxon>Thermoanaerobacteraceae</taxon>
        <taxon>Thermoanaerobacterium</taxon>
    </lineage>
</organism>
<protein>
    <submittedName>
        <fullName evidence="1">Septum site-determining protein MinD</fullName>
    </submittedName>
</protein>
<accession>A0ABS4NAY3</accession>
<dbReference type="RefSeq" id="WP_209452794.1">
    <property type="nucleotide sequence ID" value="NZ_JAGGLT010000002.1"/>
</dbReference>
<reference evidence="1" key="1">
    <citation type="submission" date="2021-03" db="EMBL/GenBank/DDBJ databases">
        <title>Genomic Encyclopedia of Type Strains, Phase IV (KMG-IV): sequencing the most valuable type-strain genomes for metagenomic binning, comparative biology and taxonomic classification.</title>
        <authorList>
            <person name="Goeker M."/>
        </authorList>
    </citation>
    <scope>NUCLEOTIDE SEQUENCE</scope>
    <source>
        <strain evidence="1">DSM 101588</strain>
    </source>
</reference>
<comment type="caution">
    <text evidence="1">The sequence shown here is derived from an EMBL/GenBank/DDBJ whole genome shotgun (WGS) entry which is preliminary data.</text>
</comment>
<name>A0ABS4NAY3_9THEO</name>
<evidence type="ECO:0000313" key="2">
    <source>
        <dbReference type="Proteomes" id="UP001166402"/>
    </source>
</evidence>
<dbReference type="InterPro" id="IPR027417">
    <property type="entry name" value="P-loop_NTPase"/>
</dbReference>
<dbReference type="EMBL" id="JAGGLT010000002">
    <property type="protein sequence ID" value="MBP2070824.1"/>
    <property type="molecule type" value="Genomic_DNA"/>
</dbReference>